<feature type="transmembrane region" description="Helical" evidence="1">
    <location>
        <begin position="20"/>
        <end position="40"/>
    </location>
</feature>
<dbReference type="Proteomes" id="UP000618795">
    <property type="component" value="Unassembled WGS sequence"/>
</dbReference>
<keyword evidence="1" id="KW-0472">Membrane</keyword>
<evidence type="ECO:0000313" key="3">
    <source>
        <dbReference type="Proteomes" id="UP000618795"/>
    </source>
</evidence>
<protein>
    <submittedName>
        <fullName evidence="2">Uncharacterized protein</fullName>
    </submittedName>
</protein>
<accession>A0A918IMZ8</accession>
<gene>
    <name evidence="2" type="ORF">GCM10010260_83690</name>
</gene>
<reference evidence="2" key="2">
    <citation type="submission" date="2020-09" db="EMBL/GenBank/DDBJ databases">
        <authorList>
            <person name="Sun Q."/>
            <person name="Ohkuma M."/>
        </authorList>
    </citation>
    <scope>NUCLEOTIDE SEQUENCE</scope>
    <source>
        <strain evidence="2">JCM 4369</strain>
    </source>
</reference>
<keyword evidence="1" id="KW-0812">Transmembrane</keyword>
<sequence>MNRTTGATAPPSAPTARFGMAHASVITAFLAAAVALSLTARMPVQDILVLLGGVGAVSVAVLVAAGVRNVGAGLSSRLLRAAFAPGTGTGS</sequence>
<name>A0A918IMZ8_9ACTN</name>
<evidence type="ECO:0000313" key="2">
    <source>
        <dbReference type="EMBL" id="GGV30464.1"/>
    </source>
</evidence>
<organism evidence="2 3">
    <name type="scientific">Streptomyces filipinensis</name>
    <dbReference type="NCBI Taxonomy" id="66887"/>
    <lineage>
        <taxon>Bacteria</taxon>
        <taxon>Bacillati</taxon>
        <taxon>Actinomycetota</taxon>
        <taxon>Actinomycetes</taxon>
        <taxon>Kitasatosporales</taxon>
        <taxon>Streptomycetaceae</taxon>
        <taxon>Streptomyces</taxon>
    </lineage>
</organism>
<keyword evidence="3" id="KW-1185">Reference proteome</keyword>
<evidence type="ECO:0000256" key="1">
    <source>
        <dbReference type="SAM" id="Phobius"/>
    </source>
</evidence>
<proteinExistence type="predicted"/>
<dbReference type="EMBL" id="BMTD01000043">
    <property type="protein sequence ID" value="GGV30464.1"/>
    <property type="molecule type" value="Genomic_DNA"/>
</dbReference>
<comment type="caution">
    <text evidence="2">The sequence shown here is derived from an EMBL/GenBank/DDBJ whole genome shotgun (WGS) entry which is preliminary data.</text>
</comment>
<dbReference type="AlphaFoldDB" id="A0A918IMZ8"/>
<keyword evidence="1" id="KW-1133">Transmembrane helix</keyword>
<reference evidence="2" key="1">
    <citation type="journal article" date="2014" name="Int. J. Syst. Evol. Microbiol.">
        <title>Complete genome sequence of Corynebacterium casei LMG S-19264T (=DSM 44701T), isolated from a smear-ripened cheese.</title>
        <authorList>
            <consortium name="US DOE Joint Genome Institute (JGI-PGF)"/>
            <person name="Walter F."/>
            <person name="Albersmeier A."/>
            <person name="Kalinowski J."/>
            <person name="Ruckert C."/>
        </authorList>
    </citation>
    <scope>NUCLEOTIDE SEQUENCE</scope>
    <source>
        <strain evidence="2">JCM 4369</strain>
    </source>
</reference>
<feature type="transmembrane region" description="Helical" evidence="1">
    <location>
        <begin position="47"/>
        <end position="67"/>
    </location>
</feature>